<dbReference type="OrthoDB" id="10006090at2759"/>
<dbReference type="PANTHER" id="PTHR33504:SF1">
    <property type="entry name" value="FAMILY WITH SEQUENCE SIMILARITY 90, MEMBER A1B"/>
    <property type="match status" value="1"/>
</dbReference>
<name>A0A1Y2ARS5_9FUNG</name>
<comment type="caution">
    <text evidence="2">The sequence shown here is derived from an EMBL/GenBank/DDBJ whole genome shotgun (WGS) entry which is preliminary data.</text>
</comment>
<reference evidence="2 3" key="1">
    <citation type="submission" date="2016-08" db="EMBL/GenBank/DDBJ databases">
        <title>A Parts List for Fungal Cellulosomes Revealed by Comparative Genomics.</title>
        <authorList>
            <consortium name="DOE Joint Genome Institute"/>
            <person name="Haitjema C.H."/>
            <person name="Gilmore S.P."/>
            <person name="Henske J.K."/>
            <person name="Solomon K.V."/>
            <person name="De Groot R."/>
            <person name="Kuo A."/>
            <person name="Mondo S.J."/>
            <person name="Salamov A.A."/>
            <person name="Labutti K."/>
            <person name="Zhao Z."/>
            <person name="Chiniquy J."/>
            <person name="Barry K."/>
            <person name="Brewer H.M."/>
            <person name="Purvine S.O."/>
            <person name="Wright A.T."/>
            <person name="Boxma B."/>
            <person name="Van Alen T."/>
            <person name="Hackstein J.H."/>
            <person name="Baker S.E."/>
            <person name="Grigoriev I.V."/>
            <person name="O'Malley M.A."/>
        </authorList>
    </citation>
    <scope>NUCLEOTIDE SEQUENCE [LARGE SCALE GENOMIC DNA]</scope>
    <source>
        <strain evidence="2 3">G1</strain>
    </source>
</reference>
<dbReference type="EMBL" id="MCOG01000217">
    <property type="protein sequence ID" value="ORY24917.1"/>
    <property type="molecule type" value="Genomic_DNA"/>
</dbReference>
<feature type="compositionally biased region" description="Low complexity" evidence="1">
    <location>
        <begin position="27"/>
        <end position="38"/>
    </location>
</feature>
<evidence type="ECO:0000256" key="1">
    <source>
        <dbReference type="SAM" id="MobiDB-lite"/>
    </source>
</evidence>
<feature type="compositionally biased region" description="Polar residues" evidence="1">
    <location>
        <begin position="13"/>
        <end position="26"/>
    </location>
</feature>
<evidence type="ECO:0000313" key="3">
    <source>
        <dbReference type="Proteomes" id="UP000193920"/>
    </source>
</evidence>
<feature type="compositionally biased region" description="Acidic residues" evidence="1">
    <location>
        <begin position="1"/>
        <end position="11"/>
    </location>
</feature>
<proteinExistence type="predicted"/>
<feature type="region of interest" description="Disordered" evidence="1">
    <location>
        <begin position="1"/>
        <end position="38"/>
    </location>
</feature>
<dbReference type="Proteomes" id="UP000193920">
    <property type="component" value="Unassembled WGS sequence"/>
</dbReference>
<dbReference type="STRING" id="1754190.A0A1Y2ARS5"/>
<feature type="non-terminal residue" evidence="2">
    <location>
        <position position="213"/>
    </location>
</feature>
<dbReference type="PANTHER" id="PTHR33504">
    <property type="entry name" value="NADH DEHYDROGENASE (UBIQUINONE) 1 BETA SUBCOMPLEX, 4"/>
    <property type="match status" value="1"/>
</dbReference>
<gene>
    <name evidence="2" type="ORF">LY90DRAFT_675024</name>
</gene>
<sequence length="213" mass="25256">MDYNDDNDDNEIIPSNTPINSVNFTDSNNTHSSNNNNNEYKKIKIDEENSELINLRLYAKAIIVRAWKRYLDRKTFQILKNSLYEMKKLCTNEILRKLNPRESMLFNDPLSQGKIRFRFGGETFPPYIYYKIYSNGQNIHYFSGYRILNCFSDAYHDAYKLMGNRNFEKIINKDNIWNNSCDIADPSDVTNKKEYIQYMNLLDKKPIYMGGRN</sequence>
<accession>A0A1Y2ARS5</accession>
<evidence type="ECO:0000313" key="2">
    <source>
        <dbReference type="EMBL" id="ORY24917.1"/>
    </source>
</evidence>
<protein>
    <submittedName>
        <fullName evidence="2">Uncharacterized protein</fullName>
    </submittedName>
</protein>
<dbReference type="AlphaFoldDB" id="A0A1Y2ARS5"/>
<organism evidence="2 3">
    <name type="scientific">Neocallimastix californiae</name>
    <dbReference type="NCBI Taxonomy" id="1754190"/>
    <lineage>
        <taxon>Eukaryota</taxon>
        <taxon>Fungi</taxon>
        <taxon>Fungi incertae sedis</taxon>
        <taxon>Chytridiomycota</taxon>
        <taxon>Chytridiomycota incertae sedis</taxon>
        <taxon>Neocallimastigomycetes</taxon>
        <taxon>Neocallimastigales</taxon>
        <taxon>Neocallimastigaceae</taxon>
        <taxon>Neocallimastix</taxon>
    </lineage>
</organism>
<keyword evidence="3" id="KW-1185">Reference proteome</keyword>